<accession>A0A094KZG1</accession>
<dbReference type="AlphaFoldDB" id="A0A094KZG1"/>
<protein>
    <submittedName>
        <fullName evidence="2">Uncharacterized protein</fullName>
    </submittedName>
</protein>
<reference evidence="2 3" key="1">
    <citation type="submission" date="2014-04" db="EMBL/GenBank/DDBJ databases">
        <title>Genome evolution of avian class.</title>
        <authorList>
            <person name="Zhang G."/>
            <person name="Li C."/>
        </authorList>
    </citation>
    <scope>NUCLEOTIDE SEQUENCE [LARGE SCALE GENOMIC DNA]</scope>
    <source>
        <strain evidence="2">BGI_N321</strain>
    </source>
</reference>
<evidence type="ECO:0000256" key="1">
    <source>
        <dbReference type="SAM" id="MobiDB-lite"/>
    </source>
</evidence>
<feature type="region of interest" description="Disordered" evidence="1">
    <location>
        <begin position="172"/>
        <end position="202"/>
    </location>
</feature>
<dbReference type="GO" id="GO:0061343">
    <property type="term" value="P:cell adhesion involved in heart morphogenesis"/>
    <property type="evidence" value="ECO:0007669"/>
    <property type="project" value="TreeGrafter"/>
</dbReference>
<keyword evidence="3" id="KW-1185">Reference proteome</keyword>
<dbReference type="GO" id="GO:0031012">
    <property type="term" value="C:extracellular matrix"/>
    <property type="evidence" value="ECO:0007669"/>
    <property type="project" value="TreeGrafter"/>
</dbReference>
<organism evidence="2 3">
    <name type="scientific">Antrostomus carolinensis</name>
    <name type="common">Chuck-will's-widow</name>
    <name type="synonym">Caprimulgus carolinensis</name>
    <dbReference type="NCBI Taxonomy" id="279965"/>
    <lineage>
        <taxon>Eukaryota</taxon>
        <taxon>Metazoa</taxon>
        <taxon>Chordata</taxon>
        <taxon>Craniata</taxon>
        <taxon>Vertebrata</taxon>
        <taxon>Euteleostomi</taxon>
        <taxon>Archelosauria</taxon>
        <taxon>Archosauria</taxon>
        <taxon>Dinosauria</taxon>
        <taxon>Saurischia</taxon>
        <taxon>Theropoda</taxon>
        <taxon>Coelurosauria</taxon>
        <taxon>Aves</taxon>
        <taxon>Neognathae</taxon>
        <taxon>Neoaves</taxon>
        <taxon>Strisores</taxon>
        <taxon>Caprimulgiformes</taxon>
        <taxon>Caprimulgidae</taxon>
        <taxon>Antrostomus</taxon>
    </lineage>
</organism>
<dbReference type="GO" id="GO:0007508">
    <property type="term" value="P:larval heart development"/>
    <property type="evidence" value="ECO:0007669"/>
    <property type="project" value="TreeGrafter"/>
</dbReference>
<dbReference type="Proteomes" id="UP000053620">
    <property type="component" value="Unassembled WGS sequence"/>
</dbReference>
<dbReference type="EMBL" id="KL359610">
    <property type="protein sequence ID" value="KFZ64518.1"/>
    <property type="molecule type" value="Genomic_DNA"/>
</dbReference>
<dbReference type="PANTHER" id="PTHR33395:SF22">
    <property type="entry name" value="REVERSE TRANSCRIPTASE DOMAIN-CONTAINING PROTEIN"/>
    <property type="match status" value="1"/>
</dbReference>
<feature type="non-terminal residue" evidence="2">
    <location>
        <position position="202"/>
    </location>
</feature>
<gene>
    <name evidence="2" type="ORF">N321_13384</name>
</gene>
<feature type="non-terminal residue" evidence="2">
    <location>
        <position position="1"/>
    </location>
</feature>
<evidence type="ECO:0000313" key="3">
    <source>
        <dbReference type="Proteomes" id="UP000053620"/>
    </source>
</evidence>
<name>A0A094KZG1_ANTCR</name>
<sequence length="202" mass="23843">TMDFWRVNFGLFRTMAERVPWETVLKGKGVQEAWTFFKKEVLRAQEQTVLMSHKTKRCGRRLAWLNRELLLGLRKKRRVYHLWKKGHATQEEYRDLIRLCRENIRKAKPQLELNLATVVRNNKKCFYKYINNKKRGKENLHPLLDSEGNIATKDEEKAEVLNPFFASVFNSQTSYPQDIQPPELEDGDGEQNKPPVIQDEAV</sequence>
<dbReference type="PANTHER" id="PTHR33395">
    <property type="entry name" value="TRANSCRIPTASE, PUTATIVE-RELATED-RELATED"/>
    <property type="match status" value="1"/>
</dbReference>
<evidence type="ECO:0000313" key="2">
    <source>
        <dbReference type="EMBL" id="KFZ64518.1"/>
    </source>
</evidence>
<proteinExistence type="predicted"/>